<protein>
    <submittedName>
        <fullName evidence="2">Uncharacterized protein</fullName>
    </submittedName>
</protein>
<gene>
    <name evidence="2" type="ORF">NtB2_01322</name>
</gene>
<feature type="transmembrane region" description="Helical" evidence="1">
    <location>
        <begin position="35"/>
        <end position="56"/>
    </location>
</feature>
<keyword evidence="3" id="KW-1185">Reference proteome</keyword>
<keyword evidence="1" id="KW-0472">Membrane</keyword>
<dbReference type="OrthoDB" id="5244771at2"/>
<feature type="transmembrane region" description="Helical" evidence="1">
    <location>
        <begin position="76"/>
        <end position="100"/>
    </location>
</feature>
<reference evidence="2 3" key="1">
    <citation type="journal article" date="2018" name="Genome Announc.">
        <title>Draft Genome Sequence of Lactococcus sp. Strain NtB2 (JCM 32569), Isolated from the Gut of the Higher Termite Nasutitermes takasagoensis.</title>
        <authorList>
            <person name="Noda S."/>
            <person name="Aihara C."/>
            <person name="Yuki M."/>
            <person name="Ohkuma M."/>
        </authorList>
    </citation>
    <scope>NUCLEOTIDE SEQUENCE [LARGE SCALE GENOMIC DNA]</scope>
    <source>
        <strain evidence="2 3">NtB2</strain>
    </source>
</reference>
<evidence type="ECO:0000313" key="3">
    <source>
        <dbReference type="Proteomes" id="UP000245021"/>
    </source>
</evidence>
<keyword evidence="1" id="KW-0812">Transmembrane</keyword>
<name>A0A2R5HGP0_9LACT</name>
<keyword evidence="1" id="KW-1133">Transmembrane helix</keyword>
<evidence type="ECO:0000256" key="1">
    <source>
        <dbReference type="SAM" id="Phobius"/>
    </source>
</evidence>
<comment type="caution">
    <text evidence="2">The sequence shown here is derived from an EMBL/GenBank/DDBJ whole genome shotgun (WGS) entry which is preliminary data.</text>
</comment>
<dbReference type="Proteomes" id="UP000245021">
    <property type="component" value="Unassembled WGS sequence"/>
</dbReference>
<dbReference type="RefSeq" id="WP_109246142.1">
    <property type="nucleotide sequence ID" value="NZ_BFFO01000008.1"/>
</dbReference>
<sequence length="173" mass="20326">MLAVKKKKFDNVLEGGFVEDLFFAKSNWMLKVREIAVPVILWGGFFYSQLSIINSYSPKAFIPFMYHWSNEEGHDFTNYVSLALTVGFAVVMAFSIFLLLRNNHNEKVYFERHKLYDEAKVKQREEALDSFYEARFGDRESRESIRFYSVKAEQNFQNGEVEGLFKEKGLEIK</sequence>
<dbReference type="AlphaFoldDB" id="A0A2R5HGP0"/>
<accession>A0A2R5HGP0</accession>
<proteinExistence type="predicted"/>
<organism evidence="2 3">
    <name type="scientific">Lactococcus termiticola</name>
    <dbReference type="NCBI Taxonomy" id="2169526"/>
    <lineage>
        <taxon>Bacteria</taxon>
        <taxon>Bacillati</taxon>
        <taxon>Bacillota</taxon>
        <taxon>Bacilli</taxon>
        <taxon>Lactobacillales</taxon>
        <taxon>Streptococcaceae</taxon>
        <taxon>Lactococcus</taxon>
    </lineage>
</organism>
<evidence type="ECO:0000313" key="2">
    <source>
        <dbReference type="EMBL" id="GBG97184.1"/>
    </source>
</evidence>
<dbReference type="EMBL" id="BFFO01000008">
    <property type="protein sequence ID" value="GBG97184.1"/>
    <property type="molecule type" value="Genomic_DNA"/>
</dbReference>